<proteinExistence type="predicted"/>
<comment type="caution">
    <text evidence="2">The sequence shown here is derived from an EMBL/GenBank/DDBJ whole genome shotgun (WGS) entry which is preliminary data.</text>
</comment>
<accession>A0A6G1CIR7</accession>
<reference evidence="2 3" key="1">
    <citation type="submission" date="2019-11" db="EMBL/GenBank/DDBJ databases">
        <title>Whole genome sequence of Oryza granulata.</title>
        <authorList>
            <person name="Li W."/>
        </authorList>
    </citation>
    <scope>NUCLEOTIDE SEQUENCE [LARGE SCALE GENOMIC DNA]</scope>
    <source>
        <strain evidence="3">cv. Menghai</strain>
        <tissue evidence="2">Leaf</tissue>
    </source>
</reference>
<keyword evidence="3" id="KW-1185">Reference proteome</keyword>
<dbReference type="AlphaFoldDB" id="A0A6G1CIR7"/>
<sequence>MSAARAGELAPYPGRGVGAGGGGRERQRAGRSGSVQQWPTADRRRQRRTGEVERAVEALGRTVFYKSSSSPLSFIHQGESLISEQVSAKPSTIAWISTGEYNGFTTARVWLELIATFSFTRFFSVSGLNYSCDRSSSKNFNLFLELVAPSR</sequence>
<organism evidence="2 3">
    <name type="scientific">Oryza meyeriana var. granulata</name>
    <dbReference type="NCBI Taxonomy" id="110450"/>
    <lineage>
        <taxon>Eukaryota</taxon>
        <taxon>Viridiplantae</taxon>
        <taxon>Streptophyta</taxon>
        <taxon>Embryophyta</taxon>
        <taxon>Tracheophyta</taxon>
        <taxon>Spermatophyta</taxon>
        <taxon>Magnoliopsida</taxon>
        <taxon>Liliopsida</taxon>
        <taxon>Poales</taxon>
        <taxon>Poaceae</taxon>
        <taxon>BOP clade</taxon>
        <taxon>Oryzoideae</taxon>
        <taxon>Oryzeae</taxon>
        <taxon>Oryzinae</taxon>
        <taxon>Oryza</taxon>
        <taxon>Oryza meyeriana</taxon>
    </lineage>
</organism>
<feature type="region of interest" description="Disordered" evidence="1">
    <location>
        <begin position="1"/>
        <end position="52"/>
    </location>
</feature>
<evidence type="ECO:0000313" key="3">
    <source>
        <dbReference type="Proteomes" id="UP000479710"/>
    </source>
</evidence>
<gene>
    <name evidence="2" type="ORF">E2562_025483</name>
</gene>
<dbReference type="Proteomes" id="UP000479710">
    <property type="component" value="Unassembled WGS sequence"/>
</dbReference>
<name>A0A6G1CIR7_9ORYZ</name>
<protein>
    <submittedName>
        <fullName evidence="2">Uncharacterized protein</fullName>
    </submittedName>
</protein>
<evidence type="ECO:0000256" key="1">
    <source>
        <dbReference type="SAM" id="MobiDB-lite"/>
    </source>
</evidence>
<dbReference type="EMBL" id="SPHZ02000009">
    <property type="protein sequence ID" value="KAF0899917.1"/>
    <property type="molecule type" value="Genomic_DNA"/>
</dbReference>
<evidence type="ECO:0000313" key="2">
    <source>
        <dbReference type="EMBL" id="KAF0899917.1"/>
    </source>
</evidence>